<protein>
    <submittedName>
        <fullName evidence="1">Uncharacterized protein</fullName>
    </submittedName>
</protein>
<keyword evidence="2" id="KW-1185">Reference proteome</keyword>
<dbReference type="OrthoDB" id="4362622at2759"/>
<evidence type="ECO:0000313" key="2">
    <source>
        <dbReference type="Proteomes" id="UP001147760"/>
    </source>
</evidence>
<comment type="caution">
    <text evidence="1">The sequence shown here is derived from an EMBL/GenBank/DDBJ whole genome shotgun (WGS) entry which is preliminary data.</text>
</comment>
<evidence type="ECO:0000313" key="1">
    <source>
        <dbReference type="EMBL" id="KAJ5459104.1"/>
    </source>
</evidence>
<organism evidence="1 2">
    <name type="scientific">Penicillium desertorum</name>
    <dbReference type="NCBI Taxonomy" id="1303715"/>
    <lineage>
        <taxon>Eukaryota</taxon>
        <taxon>Fungi</taxon>
        <taxon>Dikarya</taxon>
        <taxon>Ascomycota</taxon>
        <taxon>Pezizomycotina</taxon>
        <taxon>Eurotiomycetes</taxon>
        <taxon>Eurotiomycetidae</taxon>
        <taxon>Eurotiales</taxon>
        <taxon>Aspergillaceae</taxon>
        <taxon>Penicillium</taxon>
    </lineage>
</organism>
<name>A0A9W9WGP9_9EURO</name>
<proteinExistence type="predicted"/>
<reference evidence="1" key="1">
    <citation type="submission" date="2022-12" db="EMBL/GenBank/DDBJ databases">
        <authorList>
            <person name="Petersen C."/>
        </authorList>
    </citation>
    <scope>NUCLEOTIDE SEQUENCE</scope>
    <source>
        <strain evidence="1">IBT 17660</strain>
    </source>
</reference>
<dbReference type="EMBL" id="JAPWDO010000008">
    <property type="protein sequence ID" value="KAJ5459104.1"/>
    <property type="molecule type" value="Genomic_DNA"/>
</dbReference>
<dbReference type="Proteomes" id="UP001147760">
    <property type="component" value="Unassembled WGS sequence"/>
</dbReference>
<gene>
    <name evidence="1" type="ORF">N7530_011048</name>
</gene>
<reference evidence="1" key="2">
    <citation type="journal article" date="2023" name="IMA Fungus">
        <title>Comparative genomic study of the Penicillium genus elucidates a diverse pangenome and 15 lateral gene transfer events.</title>
        <authorList>
            <person name="Petersen C."/>
            <person name="Sorensen T."/>
            <person name="Nielsen M.R."/>
            <person name="Sondergaard T.E."/>
            <person name="Sorensen J.L."/>
            <person name="Fitzpatrick D.A."/>
            <person name="Frisvad J.C."/>
            <person name="Nielsen K.L."/>
        </authorList>
    </citation>
    <scope>NUCLEOTIDE SEQUENCE</scope>
    <source>
        <strain evidence="1">IBT 17660</strain>
    </source>
</reference>
<accession>A0A9W9WGP9</accession>
<dbReference type="AlphaFoldDB" id="A0A9W9WGP9"/>
<sequence>MGLRGNIVWSQKLPSLCRAPSESKIFHGLQDRYEDLADFIEVIEASVERASARDVSALSILGQGHLRASA</sequence>